<dbReference type="InterPro" id="IPR007627">
    <property type="entry name" value="RNA_pol_sigma70_r2"/>
</dbReference>
<keyword evidence="3" id="KW-0731">Sigma factor</keyword>
<accession>A0ABS0TK00</accession>
<name>A0ABS0TK00_9FLAO</name>
<evidence type="ECO:0000313" key="8">
    <source>
        <dbReference type="Proteomes" id="UP000635665"/>
    </source>
</evidence>
<dbReference type="SUPFAM" id="SSF88659">
    <property type="entry name" value="Sigma3 and sigma4 domains of RNA polymerase sigma factors"/>
    <property type="match status" value="1"/>
</dbReference>
<dbReference type="SUPFAM" id="SSF88946">
    <property type="entry name" value="Sigma2 domain of RNA polymerase sigma factors"/>
    <property type="match status" value="1"/>
</dbReference>
<dbReference type="PANTHER" id="PTHR43133:SF46">
    <property type="entry name" value="RNA POLYMERASE SIGMA-70 FACTOR ECF SUBFAMILY"/>
    <property type="match status" value="1"/>
</dbReference>
<feature type="domain" description="RNA polymerase sigma-70 region 2" evidence="5">
    <location>
        <begin position="21"/>
        <end position="87"/>
    </location>
</feature>
<keyword evidence="4" id="KW-0804">Transcription</keyword>
<evidence type="ECO:0000313" key="7">
    <source>
        <dbReference type="EMBL" id="MBI6120957.1"/>
    </source>
</evidence>
<dbReference type="Gene3D" id="1.10.10.10">
    <property type="entry name" value="Winged helix-like DNA-binding domain superfamily/Winged helix DNA-binding domain"/>
    <property type="match status" value="1"/>
</dbReference>
<comment type="similarity">
    <text evidence="1">Belongs to the sigma-70 factor family. ECF subfamily.</text>
</comment>
<dbReference type="Proteomes" id="UP000635665">
    <property type="component" value="Unassembled WGS sequence"/>
</dbReference>
<evidence type="ECO:0000259" key="6">
    <source>
        <dbReference type="Pfam" id="PF08281"/>
    </source>
</evidence>
<dbReference type="InterPro" id="IPR036388">
    <property type="entry name" value="WH-like_DNA-bd_sf"/>
</dbReference>
<reference evidence="7 8" key="1">
    <citation type="submission" date="2020-12" db="EMBL/GenBank/DDBJ databases">
        <title>Salegentibacter orientalis sp. nov., isolated from costal sediment.</title>
        <authorList>
            <person name="Lian F.-B."/>
        </authorList>
    </citation>
    <scope>NUCLEOTIDE SEQUENCE [LARGE SCALE GENOMIC DNA]</scope>
    <source>
        <strain evidence="7 8">F60176</strain>
    </source>
</reference>
<dbReference type="NCBIfam" id="TIGR02937">
    <property type="entry name" value="sigma70-ECF"/>
    <property type="match status" value="1"/>
</dbReference>
<dbReference type="InterPro" id="IPR013325">
    <property type="entry name" value="RNA_pol_sigma_r2"/>
</dbReference>
<dbReference type="Pfam" id="PF08281">
    <property type="entry name" value="Sigma70_r4_2"/>
    <property type="match status" value="1"/>
</dbReference>
<evidence type="ECO:0000256" key="1">
    <source>
        <dbReference type="ARBA" id="ARBA00010641"/>
    </source>
</evidence>
<dbReference type="Pfam" id="PF04542">
    <property type="entry name" value="Sigma70_r2"/>
    <property type="match status" value="1"/>
</dbReference>
<proteinExistence type="inferred from homology"/>
<feature type="domain" description="RNA polymerase sigma factor 70 region 4 type 2" evidence="6">
    <location>
        <begin position="114"/>
        <end position="162"/>
    </location>
</feature>
<dbReference type="InterPro" id="IPR039425">
    <property type="entry name" value="RNA_pol_sigma-70-like"/>
</dbReference>
<dbReference type="Gene3D" id="1.10.1740.10">
    <property type="match status" value="1"/>
</dbReference>
<dbReference type="CDD" id="cd06171">
    <property type="entry name" value="Sigma70_r4"/>
    <property type="match status" value="1"/>
</dbReference>
<dbReference type="EMBL" id="JAEHNY010000012">
    <property type="protein sequence ID" value="MBI6120957.1"/>
    <property type="molecule type" value="Genomic_DNA"/>
</dbReference>
<evidence type="ECO:0000256" key="2">
    <source>
        <dbReference type="ARBA" id="ARBA00023015"/>
    </source>
</evidence>
<dbReference type="PANTHER" id="PTHR43133">
    <property type="entry name" value="RNA POLYMERASE ECF-TYPE SIGMA FACTO"/>
    <property type="match status" value="1"/>
</dbReference>
<dbReference type="InterPro" id="IPR013249">
    <property type="entry name" value="RNA_pol_sigma70_r4_t2"/>
</dbReference>
<gene>
    <name evidence="7" type="ORF">I6U50_13085</name>
</gene>
<evidence type="ECO:0000256" key="4">
    <source>
        <dbReference type="ARBA" id="ARBA00023163"/>
    </source>
</evidence>
<comment type="caution">
    <text evidence="7">The sequence shown here is derived from an EMBL/GenBank/DDBJ whole genome shotgun (WGS) entry which is preliminary data.</text>
</comment>
<keyword evidence="2" id="KW-0805">Transcription regulation</keyword>
<evidence type="ECO:0000259" key="5">
    <source>
        <dbReference type="Pfam" id="PF04542"/>
    </source>
</evidence>
<dbReference type="InterPro" id="IPR013324">
    <property type="entry name" value="RNA_pol_sigma_r3/r4-like"/>
</dbReference>
<keyword evidence="8" id="KW-1185">Reference proteome</keyword>
<dbReference type="RefSeq" id="WP_198639158.1">
    <property type="nucleotide sequence ID" value="NZ_JAEHNY010000012.1"/>
</dbReference>
<sequence>MSLKKLINKCKKKDIKAQEKLYRMYAGKLFGLCLKYSNSYEQAEDSLQDGFITIFNKIGQYKDKGSFEGWMKRIVINTSLQQHRKNRYFEIINENLLEDPEIEVDNEEISTDFLLEKIQELPTRYRQIFNLYALDGFSHKEIADMLGISVGSSKSNLARARNILKEKIENHLDGNKVHSL</sequence>
<evidence type="ECO:0000256" key="3">
    <source>
        <dbReference type="ARBA" id="ARBA00023082"/>
    </source>
</evidence>
<protein>
    <submittedName>
        <fullName evidence="7">Sigma-70 family RNA polymerase sigma factor</fullName>
    </submittedName>
</protein>
<organism evidence="7 8">
    <name type="scientific">Salegentibacter maritimus</name>
    <dbReference type="NCBI Taxonomy" id="2794347"/>
    <lineage>
        <taxon>Bacteria</taxon>
        <taxon>Pseudomonadati</taxon>
        <taxon>Bacteroidota</taxon>
        <taxon>Flavobacteriia</taxon>
        <taxon>Flavobacteriales</taxon>
        <taxon>Flavobacteriaceae</taxon>
        <taxon>Salegentibacter</taxon>
    </lineage>
</organism>
<dbReference type="InterPro" id="IPR014284">
    <property type="entry name" value="RNA_pol_sigma-70_dom"/>
</dbReference>